<reference evidence="1" key="1">
    <citation type="submission" date="2015-10" db="EMBL/GenBank/DDBJ databases">
        <title>Description of Candidatus Tenderia electrophaga gen. nov, sp. nov., an Uncultivated Electroautotroph from a Biocathode Enrichment.</title>
        <authorList>
            <person name="Eddie B.J."/>
            <person name="Malanoski A.P."/>
            <person name="Wang Z."/>
            <person name="Hall R.J."/>
            <person name="Oh S.D."/>
            <person name="Heiner C."/>
            <person name="Lin B."/>
            <person name="Strycharz-Glaven S.M."/>
        </authorList>
    </citation>
    <scope>NUCLEOTIDE SEQUENCE [LARGE SCALE GENOMIC DNA]</scope>
    <source>
        <strain evidence="1">NRL1</strain>
    </source>
</reference>
<dbReference type="Proteomes" id="UP000055136">
    <property type="component" value="Chromosome"/>
</dbReference>
<dbReference type="AlphaFoldDB" id="A0A0S2TD74"/>
<dbReference type="KEGG" id="tee:Tel_08005"/>
<organism evidence="1 2">
    <name type="scientific">Candidatus Tenderia electrophaga</name>
    <dbReference type="NCBI Taxonomy" id="1748243"/>
    <lineage>
        <taxon>Bacteria</taxon>
        <taxon>Pseudomonadati</taxon>
        <taxon>Pseudomonadota</taxon>
        <taxon>Gammaproteobacteria</taxon>
        <taxon>Candidatus Tenderiales</taxon>
        <taxon>Candidatus Tenderiaceae</taxon>
        <taxon>Candidatus Tenderia</taxon>
    </lineage>
</organism>
<dbReference type="STRING" id="1748243.Tel_08005"/>
<sequence length="182" mass="21225">MSIPCYVSGKGMHAGQTTWAFKTTVMQTLATTGLGYDTRYHYYRQQFPDMPVDDFARMVCDPIEYYDKDWPAWRALHKTKFNNEDQLTTTFFLERDRRFQDEARVAIYGFDEAGFGSGVNAMRFIAADKPILGFLNPTIEHSRLNIHNVIQLEMEYPELVTLQRYTDMTEIPARIATWLRAL</sequence>
<gene>
    <name evidence="1" type="ORF">Tel_08005</name>
</gene>
<name>A0A0S2TD74_9GAMM</name>
<proteinExistence type="predicted"/>
<evidence type="ECO:0000313" key="2">
    <source>
        <dbReference type="Proteomes" id="UP000055136"/>
    </source>
</evidence>
<evidence type="ECO:0008006" key="3">
    <source>
        <dbReference type="Google" id="ProtNLM"/>
    </source>
</evidence>
<keyword evidence="2" id="KW-1185">Reference proteome</keyword>
<evidence type="ECO:0000313" key="1">
    <source>
        <dbReference type="EMBL" id="ALP53104.1"/>
    </source>
</evidence>
<protein>
    <recommendedName>
        <fullName evidence="3">Nucleoside 2-deoxyribosyltransferase</fullName>
    </recommendedName>
</protein>
<dbReference type="EMBL" id="CP013099">
    <property type="protein sequence ID" value="ALP53104.1"/>
    <property type="molecule type" value="Genomic_DNA"/>
</dbReference>
<accession>A0A0S2TD74</accession>